<protein>
    <submittedName>
        <fullName evidence="6">Thiol-disulfide isomerase/thioredoxin</fullName>
    </submittedName>
</protein>
<keyword evidence="4" id="KW-0676">Redox-active center</keyword>
<dbReference type="GO" id="GO:0030313">
    <property type="term" value="C:cell envelope"/>
    <property type="evidence" value="ECO:0007669"/>
    <property type="project" value="UniProtKB-SubCell"/>
</dbReference>
<feature type="domain" description="Thioredoxin" evidence="5">
    <location>
        <begin position="234"/>
        <end position="373"/>
    </location>
</feature>
<keyword evidence="3" id="KW-1015">Disulfide bond</keyword>
<name>A0A495IYS9_9SPHI</name>
<dbReference type="Gene3D" id="3.40.30.10">
    <property type="entry name" value="Glutaredoxin"/>
    <property type="match status" value="1"/>
</dbReference>
<dbReference type="GO" id="GO:0016853">
    <property type="term" value="F:isomerase activity"/>
    <property type="evidence" value="ECO:0007669"/>
    <property type="project" value="UniProtKB-KW"/>
</dbReference>
<evidence type="ECO:0000256" key="1">
    <source>
        <dbReference type="ARBA" id="ARBA00004196"/>
    </source>
</evidence>
<keyword evidence="6" id="KW-0413">Isomerase</keyword>
<dbReference type="PROSITE" id="PS00194">
    <property type="entry name" value="THIOREDOXIN_1"/>
    <property type="match status" value="1"/>
</dbReference>
<reference evidence="6 7" key="1">
    <citation type="submission" date="2018-10" db="EMBL/GenBank/DDBJ databases">
        <title>Genomic Encyclopedia of Archaeal and Bacterial Type Strains, Phase II (KMG-II): from individual species to whole genera.</title>
        <authorList>
            <person name="Goeker M."/>
        </authorList>
    </citation>
    <scope>NUCLEOTIDE SEQUENCE [LARGE SCALE GENOMIC DNA]</scope>
    <source>
        <strain evidence="6 7">DSM 18602</strain>
    </source>
</reference>
<evidence type="ECO:0000313" key="7">
    <source>
        <dbReference type="Proteomes" id="UP000268007"/>
    </source>
</evidence>
<accession>A0A495IYS9</accession>
<dbReference type="InterPro" id="IPR017937">
    <property type="entry name" value="Thioredoxin_CS"/>
</dbReference>
<dbReference type="CDD" id="cd02966">
    <property type="entry name" value="TlpA_like_family"/>
    <property type="match status" value="1"/>
</dbReference>
<organism evidence="6 7">
    <name type="scientific">Mucilaginibacter gracilis</name>
    <dbReference type="NCBI Taxonomy" id="423350"/>
    <lineage>
        <taxon>Bacteria</taxon>
        <taxon>Pseudomonadati</taxon>
        <taxon>Bacteroidota</taxon>
        <taxon>Sphingobacteriia</taxon>
        <taxon>Sphingobacteriales</taxon>
        <taxon>Sphingobacteriaceae</taxon>
        <taxon>Mucilaginibacter</taxon>
    </lineage>
</organism>
<dbReference type="RefSeq" id="WP_121197518.1">
    <property type="nucleotide sequence ID" value="NZ_RBKU01000001.1"/>
</dbReference>
<dbReference type="PANTHER" id="PTHR42852:SF6">
    <property type="entry name" value="THIOL:DISULFIDE INTERCHANGE PROTEIN DSBE"/>
    <property type="match status" value="1"/>
</dbReference>
<dbReference type="InterPro" id="IPR013740">
    <property type="entry name" value="Redoxin"/>
</dbReference>
<comment type="caution">
    <text evidence="6">The sequence shown here is derived from an EMBL/GenBank/DDBJ whole genome shotgun (WGS) entry which is preliminary data.</text>
</comment>
<dbReference type="PANTHER" id="PTHR42852">
    <property type="entry name" value="THIOL:DISULFIDE INTERCHANGE PROTEIN DSBE"/>
    <property type="match status" value="1"/>
</dbReference>
<dbReference type="PROSITE" id="PS51352">
    <property type="entry name" value="THIOREDOXIN_2"/>
    <property type="match status" value="1"/>
</dbReference>
<dbReference type="AlphaFoldDB" id="A0A495IYS9"/>
<dbReference type="OrthoDB" id="750178at2"/>
<comment type="subcellular location">
    <subcellularLocation>
        <location evidence="1">Cell envelope</location>
    </subcellularLocation>
</comment>
<dbReference type="EMBL" id="RBKU01000001">
    <property type="protein sequence ID" value="RKR81855.1"/>
    <property type="molecule type" value="Genomic_DNA"/>
</dbReference>
<dbReference type="SUPFAM" id="SSF52833">
    <property type="entry name" value="Thioredoxin-like"/>
    <property type="match status" value="1"/>
</dbReference>
<dbReference type="GO" id="GO:0017004">
    <property type="term" value="P:cytochrome complex assembly"/>
    <property type="evidence" value="ECO:0007669"/>
    <property type="project" value="UniProtKB-KW"/>
</dbReference>
<keyword evidence="7" id="KW-1185">Reference proteome</keyword>
<evidence type="ECO:0000259" key="5">
    <source>
        <dbReference type="PROSITE" id="PS51352"/>
    </source>
</evidence>
<dbReference type="InterPro" id="IPR013766">
    <property type="entry name" value="Thioredoxin_domain"/>
</dbReference>
<dbReference type="InterPro" id="IPR050553">
    <property type="entry name" value="Thioredoxin_ResA/DsbE_sf"/>
</dbReference>
<sequence>MKTMKKNLALAILFIFGLMPISSFGQQKIFKVRVQWQGGDGKQVLLSRTENGLEIKLDSVHIVNGTADLNIPATKLFSSVYLSLNHAYMQELLVYPGVTTVQVTNDAASSVGSTVKISGDLSQQLYQEKLHVFMTGLLANMARSHALRKIGKDSVKKDSIMAHYRVKFDSLQHAQDYITTKYPDEDIAGYILTLRAPFLSVAEREKEFNSLSARVKNGPYGVAVKDIVTSIENRKIGHPGFQFAENTKDNKPVKLADYKGKYVLIDFWSSTCGPCLRMAPKMKKLYDAYKDKGFEIIAVSLDKKREDWLRAAEQHQISGILVSSLKGGDDPIAKYYGVQQMPAMILIDRQGNNAGQVDPEKLDEKLAEIFDKI</sequence>
<evidence type="ECO:0000256" key="4">
    <source>
        <dbReference type="ARBA" id="ARBA00023284"/>
    </source>
</evidence>
<dbReference type="Proteomes" id="UP000268007">
    <property type="component" value="Unassembled WGS sequence"/>
</dbReference>
<proteinExistence type="predicted"/>
<evidence type="ECO:0000313" key="6">
    <source>
        <dbReference type="EMBL" id="RKR81855.1"/>
    </source>
</evidence>
<keyword evidence="2" id="KW-0201">Cytochrome c-type biogenesis</keyword>
<gene>
    <name evidence="6" type="ORF">BDD43_2016</name>
</gene>
<dbReference type="InterPro" id="IPR036249">
    <property type="entry name" value="Thioredoxin-like_sf"/>
</dbReference>
<evidence type="ECO:0000256" key="3">
    <source>
        <dbReference type="ARBA" id="ARBA00023157"/>
    </source>
</evidence>
<evidence type="ECO:0000256" key="2">
    <source>
        <dbReference type="ARBA" id="ARBA00022748"/>
    </source>
</evidence>
<dbReference type="Pfam" id="PF08534">
    <property type="entry name" value="Redoxin"/>
    <property type="match status" value="1"/>
</dbReference>